<dbReference type="OMA" id="LTCANEG"/>
<proteinExistence type="predicted"/>
<feature type="compositionally biased region" description="Polar residues" evidence="1">
    <location>
        <begin position="267"/>
        <end position="283"/>
    </location>
</feature>
<feature type="compositionally biased region" description="Basic residues" evidence="1">
    <location>
        <begin position="484"/>
        <end position="494"/>
    </location>
</feature>
<feature type="transmembrane region" description="Helical" evidence="2">
    <location>
        <begin position="928"/>
        <end position="951"/>
    </location>
</feature>
<accession>B2WL62</accession>
<feature type="region of interest" description="Disordered" evidence="1">
    <location>
        <begin position="239"/>
        <end position="292"/>
    </location>
</feature>
<dbReference type="InParanoid" id="B2WL62"/>
<keyword evidence="2" id="KW-0812">Transmembrane</keyword>
<feature type="compositionally biased region" description="Polar residues" evidence="1">
    <location>
        <begin position="249"/>
        <end position="260"/>
    </location>
</feature>
<feature type="region of interest" description="Disordered" evidence="1">
    <location>
        <begin position="474"/>
        <end position="506"/>
    </location>
</feature>
<feature type="compositionally biased region" description="Low complexity" evidence="1">
    <location>
        <begin position="669"/>
        <end position="678"/>
    </location>
</feature>
<feature type="compositionally biased region" description="Basic and acidic residues" evidence="1">
    <location>
        <begin position="93"/>
        <end position="102"/>
    </location>
</feature>
<keyword evidence="2" id="KW-1133">Transmembrane helix</keyword>
<dbReference type="OrthoDB" id="9988102at2759"/>
<feature type="region of interest" description="Disordered" evidence="1">
    <location>
        <begin position="810"/>
        <end position="830"/>
    </location>
</feature>
<dbReference type="HOGENOM" id="CLU_315201_0_0_1"/>
<keyword evidence="2" id="KW-0472">Membrane</keyword>
<organism evidence="3 4">
    <name type="scientific">Pyrenophora tritici-repentis (strain Pt-1C-BFP)</name>
    <name type="common">Wheat tan spot fungus</name>
    <name type="synonym">Drechslera tritici-repentis</name>
    <dbReference type="NCBI Taxonomy" id="426418"/>
    <lineage>
        <taxon>Eukaryota</taxon>
        <taxon>Fungi</taxon>
        <taxon>Dikarya</taxon>
        <taxon>Ascomycota</taxon>
        <taxon>Pezizomycotina</taxon>
        <taxon>Dothideomycetes</taxon>
        <taxon>Pleosporomycetidae</taxon>
        <taxon>Pleosporales</taxon>
        <taxon>Pleosporineae</taxon>
        <taxon>Pleosporaceae</taxon>
        <taxon>Pyrenophora</taxon>
    </lineage>
</organism>
<dbReference type="Proteomes" id="UP000001471">
    <property type="component" value="Unassembled WGS sequence"/>
</dbReference>
<dbReference type="EMBL" id="DS231628">
    <property type="protein sequence ID" value="EDU43772.1"/>
    <property type="molecule type" value="Genomic_DNA"/>
</dbReference>
<gene>
    <name evidence="3" type="ORF">PTRG_10722</name>
</gene>
<evidence type="ECO:0000256" key="2">
    <source>
        <dbReference type="SAM" id="Phobius"/>
    </source>
</evidence>
<sequence>MPVTPILCENASPFPIRSNLNQQLNNDLKTPNTGRDTPLPQYEKTQSVPFTLNLQEDARNPGQFQLVFNIGSKPQAPHGIPLGETVTHGVLGVDRDDPKPNTERPVLYQTQKSSPPTTPVKDQQGWADLDHVPPEFLKKVVPDWNVSFSRSDSAASTQSKRLSNIGAKIKKTGKGYVVRLLKRSAADTDQIAEVDLGQHALTKQDLPEQALDELALEPHELGDTCKPAELYAPSALPSDIDIEHHSAPGTESNSDSQLTRTDVFEIGTSNEDGMQRPQQSPTPIQAPPVVPSPRVLTRNSLARYSIAEDSLSDAETLIPEVRIHNEQTDFERFFGSTSVVPTRSGSVSSIMKTPTRGLSIRAVHKRVEKRPRYGMKGRVTSLDLRRSDAHKSIKRRPSPTIFAETSVLRERRLTPTKSTDYDDNLKADEYSTWQHSVRNTGVVNTRHLRHVSADDLQVPAVSKGKLRLQTNIPQAKSAQVSPMTRRRKSPRIRKSISSSASPVEPEHVRVSCSPEWTEVNHSDKLREALKEVLGSTIPKLEDDHAEGVTPRQTLPEIIEPVEDEHIGEIPLPSEVEIRSAPTNVRSPTLLYWGLALSALSDKAYEGFKLLRDAFGTEPPVPRGHVRVRWTCSCGESLYDDFIEQRPNAARLLEAFLNRPRAHTPRDPNSQGSSASSMASIFEASSRASTLATPVSAHGSSASWARGSDPSKYSPSRTRANNPFSFSMRPFDTESWLLTCANEGRLTPKIVHLDVNQGRIRSDKDLAMVLREHYNQLNHRWFNWARLRGLTTIEFVQFEIHRNRFADIRAAPSMPPRSATSSASTADPEKSAGLSLHPYSFEPNDLLPPVGSTYLVHLFKHPNDYDGEMITYLRSPKRRERLEFGMGWGVHLVEGFLAQRVWAVTMAIFGLGSMAFAILWTLKKGDVQGAFGVAQWVLGIAVLLVGGLQAWLE</sequence>
<reference evidence="4" key="1">
    <citation type="journal article" date="2013" name="G3 (Bethesda)">
        <title>Comparative genomics of a plant-pathogenic fungus, Pyrenophora tritici-repentis, reveals transduplication and the impact of repeat elements on pathogenicity and population divergence.</title>
        <authorList>
            <person name="Manning V.A."/>
            <person name="Pandelova I."/>
            <person name="Dhillon B."/>
            <person name="Wilhelm L.J."/>
            <person name="Goodwin S.B."/>
            <person name="Berlin A.M."/>
            <person name="Figueroa M."/>
            <person name="Freitag M."/>
            <person name="Hane J.K."/>
            <person name="Henrissat B."/>
            <person name="Holman W.H."/>
            <person name="Kodira C.D."/>
            <person name="Martin J."/>
            <person name="Oliver R.P."/>
            <person name="Robbertse B."/>
            <person name="Schackwitz W."/>
            <person name="Schwartz D.C."/>
            <person name="Spatafora J.W."/>
            <person name="Turgeon B.G."/>
            <person name="Yandava C."/>
            <person name="Young S."/>
            <person name="Zhou S."/>
            <person name="Zeng Q."/>
            <person name="Grigoriev I.V."/>
            <person name="Ma L.-J."/>
            <person name="Ciuffetti L.M."/>
        </authorList>
    </citation>
    <scope>NUCLEOTIDE SEQUENCE [LARGE SCALE GENOMIC DNA]</scope>
    <source>
        <strain evidence="4">Pt-1C-BFP</strain>
    </source>
</reference>
<evidence type="ECO:0000313" key="3">
    <source>
        <dbReference type="EMBL" id="EDU43772.1"/>
    </source>
</evidence>
<feature type="region of interest" description="Disordered" evidence="1">
    <location>
        <begin position="659"/>
        <end position="678"/>
    </location>
</feature>
<feature type="region of interest" description="Disordered" evidence="1">
    <location>
        <begin position="91"/>
        <end position="121"/>
    </location>
</feature>
<evidence type="ECO:0000313" key="4">
    <source>
        <dbReference type="Proteomes" id="UP000001471"/>
    </source>
</evidence>
<name>B2WL62_PYRTR</name>
<dbReference type="eggNOG" id="ENOG502SCK2">
    <property type="taxonomic scope" value="Eukaryota"/>
</dbReference>
<protein>
    <submittedName>
        <fullName evidence="3">Uncharacterized protein</fullName>
    </submittedName>
</protein>
<dbReference type="AlphaFoldDB" id="B2WL62"/>
<feature type="transmembrane region" description="Helical" evidence="2">
    <location>
        <begin position="900"/>
        <end position="921"/>
    </location>
</feature>
<feature type="region of interest" description="Disordered" evidence="1">
    <location>
        <begin position="697"/>
        <end position="718"/>
    </location>
</feature>
<feature type="compositionally biased region" description="Low complexity" evidence="1">
    <location>
        <begin position="810"/>
        <end position="825"/>
    </location>
</feature>
<evidence type="ECO:0000256" key="1">
    <source>
        <dbReference type="SAM" id="MobiDB-lite"/>
    </source>
</evidence>
<dbReference type="STRING" id="426418.B2WL62"/>